<evidence type="ECO:0000313" key="1">
    <source>
        <dbReference type="EMBL" id="KKL12368.1"/>
    </source>
</evidence>
<name>A0A0F9DK36_9ZZZZ</name>
<comment type="caution">
    <text evidence="1">The sequence shown here is derived from an EMBL/GenBank/DDBJ whole genome shotgun (WGS) entry which is preliminary data.</text>
</comment>
<gene>
    <name evidence="1" type="ORF">LCGC14_2536480</name>
</gene>
<dbReference type="AlphaFoldDB" id="A0A0F9DK36"/>
<protein>
    <submittedName>
        <fullName evidence="1">Uncharacterized protein</fullName>
    </submittedName>
</protein>
<sequence>MPDTLVPEAVPEEKVKVSSPMQLTCTVEGHEDEVVFYKRDGWTFKHFRLWESAPTDSLVGLVMERVSSWTITNEEGKAIKFQPYIIQDTDDDAEPVPNPEAFDELDPAMAAFLVGSFRMAYLQAGMPDPN</sequence>
<accession>A0A0F9DK36</accession>
<dbReference type="EMBL" id="LAZR01041286">
    <property type="protein sequence ID" value="KKL12368.1"/>
    <property type="molecule type" value="Genomic_DNA"/>
</dbReference>
<organism evidence="1">
    <name type="scientific">marine sediment metagenome</name>
    <dbReference type="NCBI Taxonomy" id="412755"/>
    <lineage>
        <taxon>unclassified sequences</taxon>
        <taxon>metagenomes</taxon>
        <taxon>ecological metagenomes</taxon>
    </lineage>
</organism>
<proteinExistence type="predicted"/>
<reference evidence="1" key="1">
    <citation type="journal article" date="2015" name="Nature">
        <title>Complex archaea that bridge the gap between prokaryotes and eukaryotes.</title>
        <authorList>
            <person name="Spang A."/>
            <person name="Saw J.H."/>
            <person name="Jorgensen S.L."/>
            <person name="Zaremba-Niedzwiedzka K."/>
            <person name="Martijn J."/>
            <person name="Lind A.E."/>
            <person name="van Eijk R."/>
            <person name="Schleper C."/>
            <person name="Guy L."/>
            <person name="Ettema T.J."/>
        </authorList>
    </citation>
    <scope>NUCLEOTIDE SEQUENCE</scope>
</reference>